<dbReference type="InterPro" id="IPR036264">
    <property type="entry name" value="Bact_exopeptidase_dim_dom"/>
</dbReference>
<dbReference type="InterPro" id="IPR002933">
    <property type="entry name" value="Peptidase_M20"/>
</dbReference>
<dbReference type="EMBL" id="VSSQ01000249">
    <property type="protein sequence ID" value="MPL88012.1"/>
    <property type="molecule type" value="Genomic_DNA"/>
</dbReference>
<dbReference type="SUPFAM" id="SSF53187">
    <property type="entry name" value="Zn-dependent exopeptidases"/>
    <property type="match status" value="1"/>
</dbReference>
<gene>
    <name evidence="3" type="ORF">SDC9_34025</name>
</gene>
<evidence type="ECO:0000313" key="3">
    <source>
        <dbReference type="EMBL" id="MPL88012.1"/>
    </source>
</evidence>
<dbReference type="AlphaFoldDB" id="A0A644VBB0"/>
<protein>
    <submittedName>
        <fullName evidence="3">N-acetyldiaminopimelate deacetylase</fullName>
        <ecNumber evidence="3">3.5.1.47</ecNumber>
    </submittedName>
</protein>
<evidence type="ECO:0000259" key="2">
    <source>
        <dbReference type="Pfam" id="PF07687"/>
    </source>
</evidence>
<dbReference type="SUPFAM" id="SSF55031">
    <property type="entry name" value="Bacterial exopeptidase dimerisation domain"/>
    <property type="match status" value="1"/>
</dbReference>
<reference evidence="3" key="1">
    <citation type="submission" date="2019-08" db="EMBL/GenBank/DDBJ databases">
        <authorList>
            <person name="Kucharzyk K."/>
            <person name="Murdoch R.W."/>
            <person name="Higgins S."/>
            <person name="Loffler F."/>
        </authorList>
    </citation>
    <scope>NUCLEOTIDE SEQUENCE</scope>
</reference>
<dbReference type="Gene3D" id="3.30.70.360">
    <property type="match status" value="1"/>
</dbReference>
<comment type="caution">
    <text evidence="3">The sequence shown here is derived from an EMBL/GenBank/DDBJ whole genome shotgun (WGS) entry which is preliminary data.</text>
</comment>
<dbReference type="Gene3D" id="3.40.630.10">
    <property type="entry name" value="Zn peptidases"/>
    <property type="match status" value="1"/>
</dbReference>
<dbReference type="EC" id="3.5.1.47" evidence="3"/>
<dbReference type="InterPro" id="IPR017439">
    <property type="entry name" value="Amidohydrolase"/>
</dbReference>
<evidence type="ECO:0000256" key="1">
    <source>
        <dbReference type="ARBA" id="ARBA00022801"/>
    </source>
</evidence>
<name>A0A644VBB0_9ZZZZ</name>
<organism evidence="3">
    <name type="scientific">bioreactor metagenome</name>
    <dbReference type="NCBI Taxonomy" id="1076179"/>
    <lineage>
        <taxon>unclassified sequences</taxon>
        <taxon>metagenomes</taxon>
        <taxon>ecological metagenomes</taxon>
    </lineage>
</organism>
<dbReference type="PANTHER" id="PTHR11014">
    <property type="entry name" value="PEPTIDASE M20 FAMILY MEMBER"/>
    <property type="match status" value="1"/>
</dbReference>
<feature type="domain" description="Peptidase M20 dimerisation" evidence="2">
    <location>
        <begin position="184"/>
        <end position="282"/>
    </location>
</feature>
<dbReference type="PIRSF" id="PIRSF005962">
    <property type="entry name" value="Pept_M20D_amidohydro"/>
    <property type="match status" value="1"/>
</dbReference>
<keyword evidence="1 3" id="KW-0378">Hydrolase</keyword>
<dbReference type="Pfam" id="PF01546">
    <property type="entry name" value="Peptidase_M20"/>
    <property type="match status" value="1"/>
</dbReference>
<dbReference type="InterPro" id="IPR011650">
    <property type="entry name" value="Peptidase_M20_dimer"/>
</dbReference>
<accession>A0A644VBB0</accession>
<dbReference type="GO" id="GO:0050118">
    <property type="term" value="F:N-acetyldiaminopimelate deacetylase activity"/>
    <property type="evidence" value="ECO:0007669"/>
    <property type="project" value="UniProtKB-EC"/>
</dbReference>
<dbReference type="PANTHER" id="PTHR11014:SF63">
    <property type="entry name" value="METALLOPEPTIDASE, PUTATIVE (AFU_ORTHOLOGUE AFUA_6G09600)-RELATED"/>
    <property type="match status" value="1"/>
</dbReference>
<dbReference type="FunFam" id="3.30.70.360:FF:000001">
    <property type="entry name" value="N-acetyldiaminopimelate deacetylase"/>
    <property type="match status" value="1"/>
</dbReference>
<proteinExistence type="predicted"/>
<dbReference type="NCBIfam" id="TIGR01891">
    <property type="entry name" value="amidohydrolases"/>
    <property type="match status" value="1"/>
</dbReference>
<sequence>MYLFKESVEAIIPKVKEWRRHLHQYPELSFEEFETTEYIIDQIKDFTDITYERLAETGVVVRLNGSKPGPVIALRADIDALPMTERSGVSFSSKNEGVMHACGHDSHAAMLLGALYALYEHRKELEGSFVFIFQAAEEVFPGGAKELVEKGIMDGVDAIIGQHTGPKIKVGHIATRPGYIMANSDRFEVTVVGRGGHGSSPQACLDPIPVGAQIVTALQDIVARHVPAQESCVLSVTQFNSGTVYNVIPDTAVIKGTVRTYSTENRELMEKMIKQIAEKYAAASDMTIEYEFRRGYDNMCNSDTYTKALMEVADELYGSGTAELMAPGLGGEDFSYYLQKVPGCFYFFGIGNKELDCVYPTHSTKFRIDEDSFSVGISIMLNAAIRFQKLAKKEA</sequence>
<dbReference type="Pfam" id="PF07687">
    <property type="entry name" value="M20_dimer"/>
    <property type="match status" value="1"/>
</dbReference>